<sequence length="400" mass="42545">MSNPSNMGSSPRKMRQNNVVAALKALFEHGRLSRAELARCLGLNRSSSGNIVSQLAANSLVREVADDTGDRSRRAGRPGIFLELDPQSAYFVGAEIGVEHITTLHVDLMANLAAFQVEPFDGRSVSAADAVELAIAQAFGDLPPDIADRVEGFGLSTPAQMDRNGKVRIAPLLGWQDVDLNELTQNALGGGIPIEIENDANAFAFGESYRDRNAKAGVTLVLVIETGVGGGIIIDGGVFRGGHGLAGEIGHLVLPDSTELEQVLGLEFLLRSHKSQMELAETSLAQFLADVRDRVPAAVTIAEDWARHLALALVAACRVMDPDRVVLGGSTSALYPLVSARVAHHISANQAETFPLPDITVHDAAETGAAFGAACMMHRRFLSFEDRSLFEPSNDPAPGT</sequence>
<dbReference type="PANTHER" id="PTHR18964:SF149">
    <property type="entry name" value="BIFUNCTIONAL UDP-N-ACETYLGLUCOSAMINE 2-EPIMERASE_N-ACETYLMANNOSAMINE KINASE"/>
    <property type="match status" value="1"/>
</dbReference>
<evidence type="ECO:0000313" key="2">
    <source>
        <dbReference type="EMBL" id="AUQ99245.1"/>
    </source>
</evidence>
<dbReference type="PROSITE" id="PS01125">
    <property type="entry name" value="ROK"/>
    <property type="match status" value="1"/>
</dbReference>
<dbReference type="InterPro" id="IPR000600">
    <property type="entry name" value="ROK"/>
</dbReference>
<dbReference type="EMBL" id="CP010725">
    <property type="protein sequence ID" value="AUQ99245.1"/>
    <property type="molecule type" value="Genomic_DNA"/>
</dbReference>
<proteinExistence type="inferred from homology"/>
<accession>A0A2I7K9J1</accession>
<name>A0A2I7K9J1_9RHOB</name>
<evidence type="ECO:0000256" key="1">
    <source>
        <dbReference type="ARBA" id="ARBA00006479"/>
    </source>
</evidence>
<keyword evidence="2" id="KW-0808">Transferase</keyword>
<reference evidence="2 3" key="1">
    <citation type="journal article" date="2017" name="Front. Microbiol.">
        <title>Phaeobacter piscinae sp. nov., a species of the Roseobacter group and potential aquaculture probiont.</title>
        <authorList>
            <person name="Sonnenschein E.C."/>
            <person name="Phippen C.B.W."/>
            <person name="Nielsen K.F."/>
            <person name="Mateiu R.V."/>
            <person name="Melchiorsen J."/>
            <person name="Gram L."/>
            <person name="Overmann J."/>
            <person name="Freese H.M."/>
        </authorList>
    </citation>
    <scope>NUCLEOTIDE SEQUENCE [LARGE SCALE GENOMIC DNA]</scope>
    <source>
        <strain evidence="2 3">P88</strain>
    </source>
</reference>
<dbReference type="Pfam" id="PF00480">
    <property type="entry name" value="ROK"/>
    <property type="match status" value="1"/>
</dbReference>
<dbReference type="Gene3D" id="3.30.420.40">
    <property type="match status" value="2"/>
</dbReference>
<dbReference type="RefSeq" id="WP_102883551.1">
    <property type="nucleotide sequence ID" value="NZ_CP010725.1"/>
</dbReference>
<dbReference type="SUPFAM" id="SSF53067">
    <property type="entry name" value="Actin-like ATPase domain"/>
    <property type="match status" value="1"/>
</dbReference>
<protein>
    <submittedName>
        <fullName evidence="2">Transcriptional regulator/sugar kinase</fullName>
    </submittedName>
</protein>
<dbReference type="InterPro" id="IPR049874">
    <property type="entry name" value="ROK_cs"/>
</dbReference>
<dbReference type="InterPro" id="IPR043129">
    <property type="entry name" value="ATPase_NBD"/>
</dbReference>
<dbReference type="InterPro" id="IPR036388">
    <property type="entry name" value="WH-like_DNA-bd_sf"/>
</dbReference>
<comment type="similarity">
    <text evidence="1">Belongs to the ROK (NagC/XylR) family.</text>
</comment>
<gene>
    <name evidence="2" type="ORF">PhaeoP88_01874</name>
</gene>
<dbReference type="GO" id="GO:0016301">
    <property type="term" value="F:kinase activity"/>
    <property type="evidence" value="ECO:0007669"/>
    <property type="project" value="UniProtKB-KW"/>
</dbReference>
<dbReference type="AlphaFoldDB" id="A0A2I7K9J1"/>
<dbReference type="PANTHER" id="PTHR18964">
    <property type="entry name" value="ROK (REPRESSOR, ORF, KINASE) FAMILY"/>
    <property type="match status" value="1"/>
</dbReference>
<keyword evidence="2" id="KW-0418">Kinase</keyword>
<dbReference type="Gene3D" id="1.10.10.10">
    <property type="entry name" value="Winged helix-like DNA-binding domain superfamily/Winged helix DNA-binding domain"/>
    <property type="match status" value="1"/>
</dbReference>
<organism evidence="2 3">
    <name type="scientific">Phaeobacter inhibens</name>
    <dbReference type="NCBI Taxonomy" id="221822"/>
    <lineage>
        <taxon>Bacteria</taxon>
        <taxon>Pseudomonadati</taxon>
        <taxon>Pseudomonadota</taxon>
        <taxon>Alphaproteobacteria</taxon>
        <taxon>Rhodobacterales</taxon>
        <taxon>Roseobacteraceae</taxon>
        <taxon>Phaeobacter</taxon>
    </lineage>
</organism>
<dbReference type="SUPFAM" id="SSF46785">
    <property type="entry name" value="Winged helix' DNA-binding domain"/>
    <property type="match status" value="1"/>
</dbReference>
<dbReference type="InterPro" id="IPR036390">
    <property type="entry name" value="WH_DNA-bd_sf"/>
</dbReference>
<dbReference type="Proteomes" id="UP000236447">
    <property type="component" value="Chromosome"/>
</dbReference>
<evidence type="ECO:0000313" key="3">
    <source>
        <dbReference type="Proteomes" id="UP000236447"/>
    </source>
</evidence>
<reference evidence="2 3" key="2">
    <citation type="journal article" date="2017" name="Genome Biol. Evol.">
        <title>Trajectories and Drivers of Genome Evolution in Surface-Associated Marine Phaeobacter.</title>
        <authorList>
            <person name="Freese H.M."/>
            <person name="Sikorski J."/>
            <person name="Bunk B."/>
            <person name="Scheuner C."/>
            <person name="Meier-Kolthoff J.P."/>
            <person name="Sproer C."/>
            <person name="Gram L."/>
            <person name="Overmann J."/>
        </authorList>
    </citation>
    <scope>NUCLEOTIDE SEQUENCE [LARGE SCALE GENOMIC DNA]</scope>
    <source>
        <strain evidence="2 3">P88</strain>
    </source>
</reference>